<keyword evidence="3" id="KW-1185">Reference proteome</keyword>
<feature type="domain" description="Peptidoglycan binding-like" evidence="1">
    <location>
        <begin position="140"/>
        <end position="198"/>
    </location>
</feature>
<accession>A0ABU5U5Z1</accession>
<evidence type="ECO:0000313" key="3">
    <source>
        <dbReference type="Proteomes" id="UP001301728"/>
    </source>
</evidence>
<dbReference type="Gene3D" id="1.10.101.10">
    <property type="entry name" value="PGBD-like superfamily/PGBD"/>
    <property type="match status" value="2"/>
</dbReference>
<dbReference type="Pfam" id="PF01471">
    <property type="entry name" value="PG_binding_1"/>
    <property type="match status" value="2"/>
</dbReference>
<dbReference type="InterPro" id="IPR036365">
    <property type="entry name" value="PGBD-like_sf"/>
</dbReference>
<evidence type="ECO:0000259" key="1">
    <source>
        <dbReference type="Pfam" id="PF01471"/>
    </source>
</evidence>
<comment type="caution">
    <text evidence="2">The sequence shown here is derived from an EMBL/GenBank/DDBJ whole genome shotgun (WGS) entry which is preliminary data.</text>
</comment>
<dbReference type="Proteomes" id="UP001301728">
    <property type="component" value="Unassembled WGS sequence"/>
</dbReference>
<dbReference type="InterPro" id="IPR036366">
    <property type="entry name" value="PGBDSf"/>
</dbReference>
<organism evidence="2 3">
    <name type="scientific">Limnoraphis robusta CCNP1315</name>
    <dbReference type="NCBI Taxonomy" id="3110306"/>
    <lineage>
        <taxon>Bacteria</taxon>
        <taxon>Bacillati</taxon>
        <taxon>Cyanobacteriota</taxon>
        <taxon>Cyanophyceae</taxon>
        <taxon>Oscillatoriophycideae</taxon>
        <taxon>Oscillatoriales</taxon>
        <taxon>Sirenicapillariaceae</taxon>
        <taxon>Limnoraphis</taxon>
    </lineage>
</organism>
<evidence type="ECO:0000313" key="2">
    <source>
        <dbReference type="EMBL" id="MEA5522622.1"/>
    </source>
</evidence>
<gene>
    <name evidence="2" type="ORF">VB854_27195</name>
</gene>
<feature type="domain" description="Peptidoglycan binding-like" evidence="1">
    <location>
        <begin position="47"/>
        <end position="102"/>
    </location>
</feature>
<protein>
    <submittedName>
        <fullName evidence="2">Peptidoglycan-binding protein</fullName>
    </submittedName>
</protein>
<dbReference type="InterPro" id="IPR002477">
    <property type="entry name" value="Peptidoglycan-bd-like"/>
</dbReference>
<proteinExistence type="predicted"/>
<dbReference type="EMBL" id="JAYGHT010000191">
    <property type="protein sequence ID" value="MEA5522622.1"/>
    <property type="molecule type" value="Genomic_DNA"/>
</dbReference>
<name>A0ABU5U5Z1_9CYAN</name>
<dbReference type="RefSeq" id="WP_323274258.1">
    <property type="nucleotide sequence ID" value="NZ_JAYGHT010000191.1"/>
</dbReference>
<dbReference type="SUPFAM" id="SSF47090">
    <property type="entry name" value="PGBD-like"/>
    <property type="match status" value="2"/>
</dbReference>
<reference evidence="2 3" key="1">
    <citation type="submission" date="2023-12" db="EMBL/GenBank/DDBJ databases">
        <title>Baltic Sea Cyanobacteria.</title>
        <authorList>
            <person name="Delbaje E."/>
            <person name="Fewer D.P."/>
            <person name="Shishido T.K."/>
        </authorList>
    </citation>
    <scope>NUCLEOTIDE SEQUENCE [LARGE SCALE GENOMIC DNA]</scope>
    <source>
        <strain evidence="2 3">CCNP 1315</strain>
    </source>
</reference>
<sequence>MSAMTNIETNGQATATAAVIPASEPVQYAAAQSRGIDLPLLKLGLAGEAVRFAQQRLIAYKYNIGFNGQFGPQMKEAVKHFQANYGGLVVDGVIGENTWRALCNGDAEFRRLGRSFYSPFVETRYRYDVNMPELYQGSVGDAVECLQLRLSDIDFKLSYPLYIDGIFGLKTRQAVEAFQRYKGLKVDGVVGKETWRKLGE</sequence>